<evidence type="ECO:0000313" key="9">
    <source>
        <dbReference type="Proteomes" id="UP000494165"/>
    </source>
</evidence>
<evidence type="ECO:0000256" key="5">
    <source>
        <dbReference type="ARBA" id="ARBA00023242"/>
    </source>
</evidence>
<dbReference type="Proteomes" id="UP000494165">
    <property type="component" value="Unassembled WGS sequence"/>
</dbReference>
<keyword evidence="4" id="KW-0862">Zinc</keyword>
<dbReference type="Pfam" id="PF00078">
    <property type="entry name" value="RVT_1"/>
    <property type="match status" value="1"/>
</dbReference>
<sequence>MMTLWIIKAGLPFSLVENEHFTEFLSYLAPWYEPPIRKTAKRAYRSLCKEKKASLQELLDRKILIEAESYCHRFLRLNGSSSGTVTNDINMDTWAQFLGGLFNSRSLGRGESLNLKSLLPGDLTDDLHFAFLSAEVELALGGMKNRKAPGPDNLQNEVVRLLWAALPDEITAFLNVSLELGSFPVAWKNSNLKLLYKGKGAVSDVNSYRGISLCCSLYNLLDRVMNNRLYSSLIDLIPSNQFGFVKGRSTIQAMQLLVDEINFVVYEKKTPLYALFLDVKKAFDSVSRHFIFEELVGTGRFSVRELNLLAEMLDANFLTVRDGVSVSEPIVQSNGHHGIECLVEQRATLNSTLPIVVTLHFIDESSRNLMSVALAVRQMVARSTAPELINTIQLILREFGLKKNQIRSTCSDRGANIKKACTDLFGTNKTVFCLCHLVDNAVQTSLSEVRPVQSFINDVKSVVTFIKRSPTAANLLRKYQLADGRIYSMCLMPIQSVATRWNSVLHCAKRYVLLHHYITKVLQDSSLSSSNPPPVILQECIKTLDEVIKVLEPVEQLTLTFSSSKNWTGSFAVIAFKSLAHTIKCTNLTEPVAKMFKDVLLKNLSDINAHVEDNVMLGAANVLDPRFKGASLKKEQYAKAIGLIKVDVEEYKERGNGADSDNLPFLDDSGEDILMSYFQAKDPLPKRARKTQDEINEYLNSPLEPYQCTPNEWWDLHESDFPRLSAISKSFLMIPPSSVASERLVSSINLVLKAEKSRMLSQRLAKLVFLRNLPETFWQRLIS</sequence>
<proteinExistence type="predicted"/>
<dbReference type="PANTHER" id="PTHR46481:SF10">
    <property type="entry name" value="ZINC FINGER BED DOMAIN-CONTAINING PROTEIN 39"/>
    <property type="match status" value="1"/>
</dbReference>
<dbReference type="PANTHER" id="PTHR46481">
    <property type="entry name" value="ZINC FINGER BED DOMAIN-CONTAINING PROTEIN 4"/>
    <property type="match status" value="1"/>
</dbReference>
<gene>
    <name evidence="8" type="ORF">CLODIP_2_CD02104</name>
</gene>
<evidence type="ECO:0000313" key="8">
    <source>
        <dbReference type="EMBL" id="CAB3386463.1"/>
    </source>
</evidence>
<keyword evidence="3" id="KW-0863">Zinc-finger</keyword>
<feature type="domain" description="Reverse transcriptase" evidence="6">
    <location>
        <begin position="205"/>
        <end position="295"/>
    </location>
</feature>
<dbReference type="SUPFAM" id="SSF53098">
    <property type="entry name" value="Ribonuclease H-like"/>
    <property type="match status" value="1"/>
</dbReference>
<dbReference type="EMBL" id="CADEPI010000485">
    <property type="protein sequence ID" value="CAB3386463.1"/>
    <property type="molecule type" value="Genomic_DNA"/>
</dbReference>
<dbReference type="OrthoDB" id="6620210at2759"/>
<reference evidence="8 9" key="1">
    <citation type="submission" date="2020-04" db="EMBL/GenBank/DDBJ databases">
        <authorList>
            <person name="Alioto T."/>
            <person name="Alioto T."/>
            <person name="Gomez Garrido J."/>
        </authorList>
    </citation>
    <scope>NUCLEOTIDE SEQUENCE [LARGE SCALE GENOMIC DNA]</scope>
</reference>
<evidence type="ECO:0000256" key="2">
    <source>
        <dbReference type="ARBA" id="ARBA00022723"/>
    </source>
</evidence>
<dbReference type="Pfam" id="PF05699">
    <property type="entry name" value="Dimer_Tnp_hAT"/>
    <property type="match status" value="1"/>
</dbReference>
<evidence type="ECO:0000256" key="3">
    <source>
        <dbReference type="ARBA" id="ARBA00022771"/>
    </source>
</evidence>
<dbReference type="InterPro" id="IPR008906">
    <property type="entry name" value="HATC_C_dom"/>
</dbReference>
<organism evidence="8 9">
    <name type="scientific">Cloeon dipterum</name>
    <dbReference type="NCBI Taxonomy" id="197152"/>
    <lineage>
        <taxon>Eukaryota</taxon>
        <taxon>Metazoa</taxon>
        <taxon>Ecdysozoa</taxon>
        <taxon>Arthropoda</taxon>
        <taxon>Hexapoda</taxon>
        <taxon>Insecta</taxon>
        <taxon>Pterygota</taxon>
        <taxon>Palaeoptera</taxon>
        <taxon>Ephemeroptera</taxon>
        <taxon>Pisciforma</taxon>
        <taxon>Baetidae</taxon>
        <taxon>Cloeon</taxon>
    </lineage>
</organism>
<protein>
    <recommendedName>
        <fullName evidence="10">HAT C-terminal dimerisation domain-containing protein</fullName>
    </recommendedName>
</protein>
<dbReference type="InterPro" id="IPR000477">
    <property type="entry name" value="RT_dom"/>
</dbReference>
<comment type="subcellular location">
    <subcellularLocation>
        <location evidence="1">Nucleus</location>
    </subcellularLocation>
</comment>
<name>A0A8S1E0J8_9INSE</name>
<accession>A0A8S1E0J8</accession>
<evidence type="ECO:0008006" key="10">
    <source>
        <dbReference type="Google" id="ProtNLM"/>
    </source>
</evidence>
<dbReference type="GO" id="GO:0008270">
    <property type="term" value="F:zinc ion binding"/>
    <property type="evidence" value="ECO:0007669"/>
    <property type="project" value="UniProtKB-KW"/>
</dbReference>
<dbReference type="GO" id="GO:0005634">
    <property type="term" value="C:nucleus"/>
    <property type="evidence" value="ECO:0007669"/>
    <property type="project" value="UniProtKB-SubCell"/>
</dbReference>
<keyword evidence="9" id="KW-1185">Reference proteome</keyword>
<dbReference type="InterPro" id="IPR043502">
    <property type="entry name" value="DNA/RNA_pol_sf"/>
</dbReference>
<keyword evidence="2" id="KW-0479">Metal-binding</keyword>
<evidence type="ECO:0000256" key="1">
    <source>
        <dbReference type="ARBA" id="ARBA00004123"/>
    </source>
</evidence>
<dbReference type="GO" id="GO:0046983">
    <property type="term" value="F:protein dimerization activity"/>
    <property type="evidence" value="ECO:0007669"/>
    <property type="project" value="InterPro"/>
</dbReference>
<evidence type="ECO:0000259" key="6">
    <source>
        <dbReference type="Pfam" id="PF00078"/>
    </source>
</evidence>
<dbReference type="InterPro" id="IPR012337">
    <property type="entry name" value="RNaseH-like_sf"/>
</dbReference>
<dbReference type="GO" id="GO:0071897">
    <property type="term" value="P:DNA biosynthetic process"/>
    <property type="evidence" value="ECO:0007669"/>
    <property type="project" value="UniProtKB-ARBA"/>
</dbReference>
<dbReference type="SUPFAM" id="SSF56672">
    <property type="entry name" value="DNA/RNA polymerases"/>
    <property type="match status" value="1"/>
</dbReference>
<feature type="domain" description="HAT C-terminal dimerisation" evidence="7">
    <location>
        <begin position="694"/>
        <end position="772"/>
    </location>
</feature>
<evidence type="ECO:0000256" key="4">
    <source>
        <dbReference type="ARBA" id="ARBA00022833"/>
    </source>
</evidence>
<keyword evidence="5" id="KW-0539">Nucleus</keyword>
<evidence type="ECO:0000259" key="7">
    <source>
        <dbReference type="Pfam" id="PF05699"/>
    </source>
</evidence>
<comment type="caution">
    <text evidence="8">The sequence shown here is derived from an EMBL/GenBank/DDBJ whole genome shotgun (WGS) entry which is preliminary data.</text>
</comment>
<dbReference type="InterPro" id="IPR052035">
    <property type="entry name" value="ZnF_BED_domain_contain"/>
</dbReference>
<dbReference type="AlphaFoldDB" id="A0A8S1E0J8"/>
<dbReference type="GO" id="GO:0042575">
    <property type="term" value="C:DNA polymerase complex"/>
    <property type="evidence" value="ECO:0007669"/>
    <property type="project" value="UniProtKB-ARBA"/>
</dbReference>
<dbReference type="CDD" id="cd01650">
    <property type="entry name" value="RT_nLTR_like"/>
    <property type="match status" value="1"/>
</dbReference>